<dbReference type="GO" id="GO:0005829">
    <property type="term" value="C:cytosol"/>
    <property type="evidence" value="ECO:0007669"/>
    <property type="project" value="TreeGrafter"/>
</dbReference>
<protein>
    <recommendedName>
        <fullName evidence="7">Aspartokinase</fullName>
        <ecNumber evidence="7">2.7.2.4</ecNumber>
    </recommendedName>
</protein>
<reference evidence="10" key="3">
    <citation type="submission" date="2023-05" db="EMBL/GenBank/DDBJ databases">
        <authorList>
            <person name="Smith C.H."/>
        </authorList>
    </citation>
    <scope>NUCLEOTIDE SEQUENCE</scope>
    <source>
        <strain evidence="10">CHS0354</strain>
        <tissue evidence="10">Mantle</tissue>
    </source>
</reference>
<dbReference type="Gene3D" id="1.20.120.1320">
    <property type="entry name" value="Aspartokinase, catalytic domain"/>
    <property type="match status" value="1"/>
</dbReference>
<dbReference type="EC" id="2.7.2.4" evidence="7"/>
<dbReference type="GO" id="GO:0004072">
    <property type="term" value="F:aspartate kinase activity"/>
    <property type="evidence" value="ECO:0007669"/>
    <property type="project" value="UniProtKB-EC"/>
</dbReference>
<dbReference type="InterPro" id="IPR054352">
    <property type="entry name" value="ACT_Aspartokinase"/>
</dbReference>
<evidence type="ECO:0000256" key="8">
    <source>
        <dbReference type="RuleBase" id="RU004249"/>
    </source>
</evidence>
<keyword evidence="3" id="KW-0547">Nucleotide-binding</keyword>
<dbReference type="PANTHER" id="PTHR21499">
    <property type="entry name" value="ASPARTATE KINASE"/>
    <property type="match status" value="1"/>
</dbReference>
<dbReference type="PANTHER" id="PTHR21499:SF59">
    <property type="entry name" value="ASPARTOKINASE"/>
    <property type="match status" value="1"/>
</dbReference>
<keyword evidence="4 7" id="KW-0418">Kinase</keyword>
<dbReference type="InterPro" id="IPR002912">
    <property type="entry name" value="ACT_dom"/>
</dbReference>
<dbReference type="InterPro" id="IPR042199">
    <property type="entry name" value="AsparK_Bifunc_asparK/hSer_DH"/>
</dbReference>
<dbReference type="NCBIfam" id="NF006570">
    <property type="entry name" value="PRK09084.1"/>
    <property type="match status" value="1"/>
</dbReference>
<evidence type="ECO:0000256" key="2">
    <source>
        <dbReference type="ARBA" id="ARBA00022679"/>
    </source>
</evidence>
<evidence type="ECO:0000313" key="11">
    <source>
        <dbReference type="Proteomes" id="UP001195483"/>
    </source>
</evidence>
<comment type="similarity">
    <text evidence="1 7">Belongs to the aspartokinase family.</text>
</comment>
<name>A0AAE0T6R6_9BIVA</name>
<gene>
    <name evidence="10" type="ORF">CHS0354_000469</name>
</gene>
<dbReference type="Proteomes" id="UP001195483">
    <property type="component" value="Unassembled WGS sequence"/>
</dbReference>
<dbReference type="EMBL" id="JAEAOA010000085">
    <property type="protein sequence ID" value="KAK3604807.1"/>
    <property type="molecule type" value="Genomic_DNA"/>
</dbReference>
<dbReference type="InterPro" id="IPR045865">
    <property type="entry name" value="ACT-like_dom_sf"/>
</dbReference>
<dbReference type="SUPFAM" id="SSF55021">
    <property type="entry name" value="ACT-like"/>
    <property type="match status" value="2"/>
</dbReference>
<keyword evidence="5" id="KW-0067">ATP-binding</keyword>
<evidence type="ECO:0000256" key="5">
    <source>
        <dbReference type="ARBA" id="ARBA00022840"/>
    </source>
</evidence>
<dbReference type="Pfam" id="PF22468">
    <property type="entry name" value="ACT_9"/>
    <property type="match status" value="1"/>
</dbReference>
<keyword evidence="11" id="KW-1185">Reference proteome</keyword>
<evidence type="ECO:0000256" key="3">
    <source>
        <dbReference type="ARBA" id="ARBA00022741"/>
    </source>
</evidence>
<reference evidence="10" key="1">
    <citation type="journal article" date="2021" name="Genome Biol. Evol.">
        <title>A High-Quality Reference Genome for a Parasitic Bivalve with Doubly Uniparental Inheritance (Bivalvia: Unionida).</title>
        <authorList>
            <person name="Smith C.H."/>
        </authorList>
    </citation>
    <scope>NUCLEOTIDE SEQUENCE</scope>
    <source>
        <strain evidence="10">CHS0354</strain>
    </source>
</reference>
<dbReference type="GO" id="GO:0005524">
    <property type="term" value="F:ATP binding"/>
    <property type="evidence" value="ECO:0007669"/>
    <property type="project" value="UniProtKB-KW"/>
</dbReference>
<dbReference type="InterPro" id="IPR005260">
    <property type="entry name" value="Asp_kin_monofn"/>
</dbReference>
<dbReference type="AlphaFoldDB" id="A0AAE0T6R6"/>
<dbReference type="PIRSF" id="PIRSF000726">
    <property type="entry name" value="Asp_kin"/>
    <property type="match status" value="1"/>
</dbReference>
<dbReference type="InterPro" id="IPR001048">
    <property type="entry name" value="Asp/Glu/Uridylate_kinase"/>
</dbReference>
<evidence type="ECO:0000256" key="6">
    <source>
        <dbReference type="ARBA" id="ARBA00047872"/>
    </source>
</evidence>
<evidence type="ECO:0000256" key="4">
    <source>
        <dbReference type="ARBA" id="ARBA00022777"/>
    </source>
</evidence>
<evidence type="ECO:0000259" key="9">
    <source>
        <dbReference type="PROSITE" id="PS51671"/>
    </source>
</evidence>
<dbReference type="InterPro" id="IPR001341">
    <property type="entry name" value="Asp_kinase"/>
</dbReference>
<comment type="pathway">
    <text evidence="8">Amino-acid biosynthesis; L-methionine biosynthesis via de novo pathway; L-homoserine from L-aspartate: step 1/3.</text>
</comment>
<dbReference type="Gene3D" id="3.40.1160.10">
    <property type="entry name" value="Acetylglutamate kinase-like"/>
    <property type="match status" value="1"/>
</dbReference>
<dbReference type="SUPFAM" id="SSF53633">
    <property type="entry name" value="Carbamate kinase-like"/>
    <property type="match status" value="1"/>
</dbReference>
<dbReference type="InterPro" id="IPR018042">
    <property type="entry name" value="Aspartate_kinase_CS"/>
</dbReference>
<dbReference type="InterPro" id="IPR036393">
    <property type="entry name" value="AceGlu_kinase-like_sf"/>
</dbReference>
<organism evidence="10 11">
    <name type="scientific">Potamilus streckersoni</name>
    <dbReference type="NCBI Taxonomy" id="2493646"/>
    <lineage>
        <taxon>Eukaryota</taxon>
        <taxon>Metazoa</taxon>
        <taxon>Spiralia</taxon>
        <taxon>Lophotrochozoa</taxon>
        <taxon>Mollusca</taxon>
        <taxon>Bivalvia</taxon>
        <taxon>Autobranchia</taxon>
        <taxon>Heteroconchia</taxon>
        <taxon>Palaeoheterodonta</taxon>
        <taxon>Unionida</taxon>
        <taxon>Unionoidea</taxon>
        <taxon>Unionidae</taxon>
        <taxon>Ambleminae</taxon>
        <taxon>Lampsilini</taxon>
        <taxon>Potamilus</taxon>
    </lineage>
</organism>
<dbReference type="CDD" id="cd04892">
    <property type="entry name" value="ACT_AK-like_2"/>
    <property type="match status" value="1"/>
</dbReference>
<comment type="catalytic activity">
    <reaction evidence="6 7">
        <text>L-aspartate + ATP = 4-phospho-L-aspartate + ADP</text>
        <dbReference type="Rhea" id="RHEA:23776"/>
        <dbReference type="ChEBI" id="CHEBI:29991"/>
        <dbReference type="ChEBI" id="CHEBI:30616"/>
        <dbReference type="ChEBI" id="CHEBI:57535"/>
        <dbReference type="ChEBI" id="CHEBI:456216"/>
        <dbReference type="EC" id="2.7.2.4"/>
    </reaction>
</comment>
<dbReference type="GO" id="GO:0009090">
    <property type="term" value="P:homoserine biosynthetic process"/>
    <property type="evidence" value="ECO:0007669"/>
    <property type="project" value="TreeGrafter"/>
</dbReference>
<feature type="domain" description="ACT" evidence="9">
    <location>
        <begin position="396"/>
        <end position="465"/>
    </location>
</feature>
<sequence>MVVMKFGGTSVEDAQAMAVVSSIVKSEITKSNSAPMVIVSACAGVTNKLLTIISESENGNLREALTILEEIKKKHETIVVSLFQETPIALKLLKKIQHVEQDIKKLLKAIHAIGECPNSLKDVVVANGEILSSTILNEKMNLDGIKTTWIDAKLILITDDKFTRAKPLWDISESKVNLLVRPLLDKGYVVLSQGFIGATQKGKTTTLGRGGSDYSAAIFGSLLNASAIQIWTDVDGVLTSDPRVVPNARRLKQMTFNEAAELAYFGAKVLHPATIQPAVTKNIPVLVLNSKRPEIEGTVIMKEIQSFDGLVKAVACKKDQTIINLTTTNMLGTVGFFYSVAKIFNDQEIPIDMVSTSEISISLTVSCSYDSLNVLVKQLSTIADVKIKNKVASICVVGDNLQKSSGVASKIFQTVSENNINIIMISQGASETNVGFVVEEVDADTVVRSLHKTFFSQIKEKTVFA</sequence>
<proteinExistence type="inferred from homology"/>
<comment type="pathway">
    <text evidence="8">Amino-acid biosynthesis; L-lysine biosynthesis via DAP pathway; (S)-tetrahydrodipicolinate from L-aspartate: step 1/4.</text>
</comment>
<dbReference type="CDD" id="cd04243">
    <property type="entry name" value="AAK_AK-HSDH-like"/>
    <property type="match status" value="1"/>
</dbReference>
<dbReference type="PROSITE" id="PS00324">
    <property type="entry name" value="ASPARTOKINASE"/>
    <property type="match status" value="1"/>
</dbReference>
<dbReference type="Gene3D" id="3.30.2130.10">
    <property type="entry name" value="VC0802-like"/>
    <property type="match status" value="1"/>
</dbReference>
<keyword evidence="8" id="KW-0028">Amino-acid biosynthesis</keyword>
<dbReference type="NCBIfam" id="TIGR00657">
    <property type="entry name" value="asp_kinases"/>
    <property type="match status" value="1"/>
</dbReference>
<accession>A0AAE0T6R6</accession>
<evidence type="ECO:0000256" key="7">
    <source>
        <dbReference type="RuleBase" id="RU003448"/>
    </source>
</evidence>
<dbReference type="Pfam" id="PF00696">
    <property type="entry name" value="AA_kinase"/>
    <property type="match status" value="1"/>
</dbReference>
<evidence type="ECO:0000313" key="10">
    <source>
        <dbReference type="EMBL" id="KAK3604807.1"/>
    </source>
</evidence>
<comment type="caution">
    <text evidence="10">The sequence shown here is derived from an EMBL/GenBank/DDBJ whole genome shotgun (WGS) entry which is preliminary data.</text>
</comment>
<dbReference type="GO" id="GO:0009089">
    <property type="term" value="P:lysine biosynthetic process via diaminopimelate"/>
    <property type="evidence" value="ECO:0007669"/>
    <property type="project" value="InterPro"/>
</dbReference>
<reference evidence="10" key="2">
    <citation type="journal article" date="2021" name="Genome Biol. Evol.">
        <title>Developing a high-quality reference genome for a parasitic bivalve with doubly uniparental inheritance (Bivalvia: Unionida).</title>
        <authorList>
            <person name="Smith C.H."/>
        </authorList>
    </citation>
    <scope>NUCLEOTIDE SEQUENCE</scope>
    <source>
        <strain evidence="10">CHS0354</strain>
        <tissue evidence="10">Mantle</tissue>
    </source>
</reference>
<dbReference type="PROSITE" id="PS51671">
    <property type="entry name" value="ACT"/>
    <property type="match status" value="1"/>
</dbReference>
<keyword evidence="2 7" id="KW-0808">Transferase</keyword>
<comment type="pathway">
    <text evidence="8">Amino-acid biosynthesis; L-threonine biosynthesis; L-threonine from L-aspartate: step 1/5.</text>
</comment>
<evidence type="ECO:0000256" key="1">
    <source>
        <dbReference type="ARBA" id="ARBA00010122"/>
    </source>
</evidence>